<sequence length="579" mass="63624">MDLERALVTSASDHDSEPFSSDEGYGTQGGDEPPLALNQMINAISVFKILQEAVLKVSVQKIELQTIFPGFLPEDSFESCYFDIYVAEFEFYLLDAVSTRMKTLSRENSHSALLEKLVLEQAICILAGSPSGNDLVPGASIAGSSKDVVSTIRPQRLNHPIVRQTVNNLVAEDRLGPALLLHERYLTTHDLERSLYLQAGYARIVAELPPALTSRLPPTVRRNPVLFDDNSPMLESPEATLHYRDSLGGYPVLKCLGQGRYDSRLPRFSDERRKMIKTMVTKTWYEANNPKDVWGQSAIHHAARYNLPDLVEALLDAGVDPSTRTHLDSTPLHYAAALGHTEICTILISRGAPVVIYDCQGCTPVDYAAKNGHQEIIRLLLDRQPTRVVTPLVNSTPESMGGNTPLMSALASGSSPTCYKELLRFSLRLSLAITYVNKAGQTALHMAAEQGILEAVTAIVSASPATVNHQDRWGRTALCLAAGFFKDPSLSTAMVQELLARTLIIRLDTVDVNGLSALHYAARAGNTDTCGQLLFEFNTNLSKRPVVAQRCKIKGFLPSEYAAQNQHDELATFLRAHEV</sequence>
<reference evidence="5" key="1">
    <citation type="journal article" date="2023" name="Mol. Phylogenet. Evol.">
        <title>Genome-scale phylogeny and comparative genomics of the fungal order Sordariales.</title>
        <authorList>
            <person name="Hensen N."/>
            <person name="Bonometti L."/>
            <person name="Westerberg I."/>
            <person name="Brannstrom I.O."/>
            <person name="Guillou S."/>
            <person name="Cros-Aarteil S."/>
            <person name="Calhoun S."/>
            <person name="Haridas S."/>
            <person name="Kuo A."/>
            <person name="Mondo S."/>
            <person name="Pangilinan J."/>
            <person name="Riley R."/>
            <person name="LaButti K."/>
            <person name="Andreopoulos B."/>
            <person name="Lipzen A."/>
            <person name="Chen C."/>
            <person name="Yan M."/>
            <person name="Daum C."/>
            <person name="Ng V."/>
            <person name="Clum A."/>
            <person name="Steindorff A."/>
            <person name="Ohm R.A."/>
            <person name="Martin F."/>
            <person name="Silar P."/>
            <person name="Natvig D.O."/>
            <person name="Lalanne C."/>
            <person name="Gautier V."/>
            <person name="Ament-Velasquez S.L."/>
            <person name="Kruys A."/>
            <person name="Hutchinson M.I."/>
            <person name="Powell A.J."/>
            <person name="Barry K."/>
            <person name="Miller A.N."/>
            <person name="Grigoriev I.V."/>
            <person name="Debuchy R."/>
            <person name="Gladieux P."/>
            <person name="Hiltunen Thoren M."/>
            <person name="Johannesson H."/>
        </authorList>
    </citation>
    <scope>NUCLEOTIDE SEQUENCE</scope>
    <source>
        <strain evidence="5">CBS 118394</strain>
    </source>
</reference>
<protein>
    <submittedName>
        <fullName evidence="5">Ankyrin repeat-containing domain protein</fullName>
    </submittedName>
</protein>
<evidence type="ECO:0000256" key="4">
    <source>
        <dbReference type="SAM" id="MobiDB-lite"/>
    </source>
</evidence>
<dbReference type="EMBL" id="JAUEDM010000001">
    <property type="protein sequence ID" value="KAK3328737.1"/>
    <property type="molecule type" value="Genomic_DNA"/>
</dbReference>
<feature type="region of interest" description="Disordered" evidence="4">
    <location>
        <begin position="1"/>
        <end position="32"/>
    </location>
</feature>
<feature type="repeat" description="ANK" evidence="3">
    <location>
        <begin position="439"/>
        <end position="472"/>
    </location>
</feature>
<keyword evidence="1" id="KW-0677">Repeat</keyword>
<gene>
    <name evidence="5" type="ORF">B0H66DRAFT_596355</name>
</gene>
<dbReference type="PROSITE" id="PS50297">
    <property type="entry name" value="ANK_REP_REGION"/>
    <property type="match status" value="4"/>
</dbReference>
<dbReference type="Gene3D" id="1.25.40.20">
    <property type="entry name" value="Ankyrin repeat-containing domain"/>
    <property type="match status" value="2"/>
</dbReference>
<dbReference type="InterPro" id="IPR002110">
    <property type="entry name" value="Ankyrin_rpt"/>
</dbReference>
<keyword evidence="6" id="KW-1185">Reference proteome</keyword>
<dbReference type="PANTHER" id="PTHR24201">
    <property type="entry name" value="ANK_REP_REGION DOMAIN-CONTAINING PROTEIN"/>
    <property type="match status" value="1"/>
</dbReference>
<dbReference type="SUPFAM" id="SSF48403">
    <property type="entry name" value="Ankyrin repeat"/>
    <property type="match status" value="1"/>
</dbReference>
<dbReference type="PROSITE" id="PS50088">
    <property type="entry name" value="ANK_REPEAT"/>
    <property type="match status" value="5"/>
</dbReference>
<feature type="repeat" description="ANK" evidence="3">
    <location>
        <begin position="294"/>
        <end position="326"/>
    </location>
</feature>
<evidence type="ECO:0000313" key="5">
    <source>
        <dbReference type="EMBL" id="KAK3328737.1"/>
    </source>
</evidence>
<evidence type="ECO:0000256" key="1">
    <source>
        <dbReference type="ARBA" id="ARBA00022737"/>
    </source>
</evidence>
<organism evidence="5 6">
    <name type="scientific">Apodospora peruviana</name>
    <dbReference type="NCBI Taxonomy" id="516989"/>
    <lineage>
        <taxon>Eukaryota</taxon>
        <taxon>Fungi</taxon>
        <taxon>Dikarya</taxon>
        <taxon>Ascomycota</taxon>
        <taxon>Pezizomycotina</taxon>
        <taxon>Sordariomycetes</taxon>
        <taxon>Sordariomycetidae</taxon>
        <taxon>Sordariales</taxon>
        <taxon>Lasiosphaeriaceae</taxon>
        <taxon>Apodospora</taxon>
    </lineage>
</organism>
<name>A0AAE0IPT9_9PEZI</name>
<dbReference type="Proteomes" id="UP001283341">
    <property type="component" value="Unassembled WGS sequence"/>
</dbReference>
<dbReference type="InterPro" id="IPR050776">
    <property type="entry name" value="Ank_Repeat/CDKN_Inhibitor"/>
</dbReference>
<proteinExistence type="predicted"/>
<evidence type="ECO:0000313" key="6">
    <source>
        <dbReference type="Proteomes" id="UP001283341"/>
    </source>
</evidence>
<dbReference type="GO" id="GO:0005634">
    <property type="term" value="C:nucleus"/>
    <property type="evidence" value="ECO:0007669"/>
    <property type="project" value="TreeGrafter"/>
</dbReference>
<reference evidence="5" key="2">
    <citation type="submission" date="2023-06" db="EMBL/GenBank/DDBJ databases">
        <authorList>
            <consortium name="Lawrence Berkeley National Laboratory"/>
            <person name="Haridas S."/>
            <person name="Hensen N."/>
            <person name="Bonometti L."/>
            <person name="Westerberg I."/>
            <person name="Brannstrom I.O."/>
            <person name="Guillou S."/>
            <person name="Cros-Aarteil S."/>
            <person name="Calhoun S."/>
            <person name="Kuo A."/>
            <person name="Mondo S."/>
            <person name="Pangilinan J."/>
            <person name="Riley R."/>
            <person name="Labutti K."/>
            <person name="Andreopoulos B."/>
            <person name="Lipzen A."/>
            <person name="Chen C."/>
            <person name="Yanf M."/>
            <person name="Daum C."/>
            <person name="Ng V."/>
            <person name="Clum A."/>
            <person name="Steindorff A."/>
            <person name="Ohm R."/>
            <person name="Martin F."/>
            <person name="Silar P."/>
            <person name="Natvig D."/>
            <person name="Lalanne C."/>
            <person name="Gautier V."/>
            <person name="Ament-Velasquez S.L."/>
            <person name="Kruys A."/>
            <person name="Hutchinson M.I."/>
            <person name="Powell A.J."/>
            <person name="Barry K."/>
            <person name="Miller A.N."/>
            <person name="Grigoriev I.V."/>
            <person name="Debuchy R."/>
            <person name="Gladieux P."/>
            <person name="Thoren M.H."/>
            <person name="Johannesson H."/>
        </authorList>
    </citation>
    <scope>NUCLEOTIDE SEQUENCE</scope>
    <source>
        <strain evidence="5">CBS 118394</strain>
    </source>
</reference>
<dbReference type="AlphaFoldDB" id="A0AAE0IPT9"/>
<feature type="repeat" description="ANK" evidence="3">
    <location>
        <begin position="360"/>
        <end position="383"/>
    </location>
</feature>
<evidence type="ECO:0000256" key="3">
    <source>
        <dbReference type="PROSITE-ProRule" id="PRU00023"/>
    </source>
</evidence>
<dbReference type="SMART" id="SM00248">
    <property type="entry name" value="ANK"/>
    <property type="match status" value="7"/>
</dbReference>
<keyword evidence="2 3" id="KW-0040">ANK repeat</keyword>
<feature type="repeat" description="ANK" evidence="3">
    <location>
        <begin position="513"/>
        <end position="546"/>
    </location>
</feature>
<comment type="caution">
    <text evidence="5">The sequence shown here is derived from an EMBL/GenBank/DDBJ whole genome shotgun (WGS) entry which is preliminary data.</text>
</comment>
<dbReference type="Pfam" id="PF12796">
    <property type="entry name" value="Ank_2"/>
    <property type="match status" value="3"/>
</dbReference>
<dbReference type="InterPro" id="IPR036770">
    <property type="entry name" value="Ankyrin_rpt-contain_sf"/>
</dbReference>
<evidence type="ECO:0000256" key="2">
    <source>
        <dbReference type="ARBA" id="ARBA00023043"/>
    </source>
</evidence>
<accession>A0AAE0IPT9</accession>
<dbReference type="PANTHER" id="PTHR24201:SF16">
    <property type="entry name" value="ANKYRIN-1-LIKE-RELATED"/>
    <property type="match status" value="1"/>
</dbReference>
<feature type="repeat" description="ANK" evidence="3">
    <location>
        <begin position="327"/>
        <end position="359"/>
    </location>
</feature>